<evidence type="ECO:0000259" key="1">
    <source>
        <dbReference type="Pfam" id="PF13392"/>
    </source>
</evidence>
<evidence type="ECO:0000313" key="2">
    <source>
        <dbReference type="EMBL" id="UEL47555.1"/>
    </source>
</evidence>
<dbReference type="SUPFAM" id="SSF54060">
    <property type="entry name" value="His-Me finger endonucleases"/>
    <property type="match status" value="1"/>
</dbReference>
<dbReference type="Pfam" id="PF13392">
    <property type="entry name" value="HNH_3"/>
    <property type="match status" value="1"/>
</dbReference>
<keyword evidence="3" id="KW-1185">Reference proteome</keyword>
<accession>A0AAX2ZGI8</accession>
<name>A0AAX2ZGI8_9FIRM</name>
<protein>
    <submittedName>
        <fullName evidence="2">HNH endonuclease</fullName>
    </submittedName>
</protein>
<keyword evidence="2" id="KW-0255">Endonuclease</keyword>
<sequence length="142" mass="16501">MKNKFGNEYRKEQLRQKARKLRVSTRLNGGFKKGHSINALDIGSESIGKKGFVMVKIAEPNIWEYKHKMIWEKVNGKVPEGYCLLFADKDKSNVSLDNLLLVSKRERFIMNKYSLIHDNKDFTVTGLNIARLMLKISEVKKR</sequence>
<proteinExistence type="predicted"/>
<dbReference type="EMBL" id="CP081135">
    <property type="protein sequence ID" value="UEL47555.1"/>
    <property type="molecule type" value="Genomic_DNA"/>
</dbReference>
<reference evidence="2 3" key="1">
    <citation type="journal article" date="2023" name="Int. J. Syst. Evol. Microbiol.">
        <title>Terrisporobacter hibernicus sp. nov., isolated from bovine faeces in Northern Ireland.</title>
        <authorList>
            <person name="Mitchell M."/>
            <person name="Nguyen S.V."/>
            <person name="Connor M."/>
            <person name="Fairley D.J."/>
            <person name="Donoghue O."/>
            <person name="Marshall H."/>
            <person name="Koolman L."/>
            <person name="McMullan G."/>
            <person name="Schaffer K.E."/>
            <person name="McGrath J.W."/>
            <person name="Fanning S."/>
        </authorList>
    </citation>
    <scope>NUCLEOTIDE SEQUENCE [LARGE SCALE GENOMIC DNA]</scope>
    <source>
        <strain evidence="2 3">MCA3</strain>
    </source>
</reference>
<dbReference type="InterPro" id="IPR003615">
    <property type="entry name" value="HNH_nuc"/>
</dbReference>
<dbReference type="RefSeq" id="WP_228415930.1">
    <property type="nucleotide sequence ID" value="NZ_CP081135.1"/>
</dbReference>
<feature type="domain" description="HNH nuclease" evidence="1">
    <location>
        <begin position="65"/>
        <end position="106"/>
    </location>
</feature>
<dbReference type="GO" id="GO:0004519">
    <property type="term" value="F:endonuclease activity"/>
    <property type="evidence" value="ECO:0007669"/>
    <property type="project" value="UniProtKB-KW"/>
</dbReference>
<dbReference type="Gene3D" id="3.90.75.20">
    <property type="match status" value="1"/>
</dbReference>
<gene>
    <name evidence="2" type="ORF">JW646_18340</name>
</gene>
<dbReference type="KEGG" id="tem:JW646_18340"/>
<dbReference type="InterPro" id="IPR044925">
    <property type="entry name" value="His-Me_finger_sf"/>
</dbReference>
<dbReference type="AlphaFoldDB" id="A0AAX2ZGI8"/>
<dbReference type="Proteomes" id="UP001198983">
    <property type="component" value="Chromosome"/>
</dbReference>
<keyword evidence="2" id="KW-0378">Hydrolase</keyword>
<keyword evidence="2" id="KW-0540">Nuclease</keyword>
<evidence type="ECO:0000313" key="3">
    <source>
        <dbReference type="Proteomes" id="UP001198983"/>
    </source>
</evidence>
<organism evidence="2 3">
    <name type="scientific">Terrisporobacter hibernicus</name>
    <dbReference type="NCBI Taxonomy" id="2813371"/>
    <lineage>
        <taxon>Bacteria</taxon>
        <taxon>Bacillati</taxon>
        <taxon>Bacillota</taxon>
        <taxon>Clostridia</taxon>
        <taxon>Peptostreptococcales</taxon>
        <taxon>Peptostreptococcaceae</taxon>
        <taxon>Terrisporobacter</taxon>
    </lineage>
</organism>